<dbReference type="Proteomes" id="UP000008467">
    <property type="component" value="Chromosome"/>
</dbReference>
<dbReference type="PANTHER" id="PTHR32243:SF50">
    <property type="entry name" value="MALTOSE_MALTODEXTRIN TRANSPORT SYSTEM PERMEASE PROTEIN MALG"/>
    <property type="match status" value="1"/>
</dbReference>
<evidence type="ECO:0000256" key="7">
    <source>
        <dbReference type="ARBA" id="ARBA00022989"/>
    </source>
</evidence>
<dbReference type="GO" id="GO:0042956">
    <property type="term" value="P:maltodextrin transmembrane transport"/>
    <property type="evidence" value="ECO:0007669"/>
    <property type="project" value="TreeGrafter"/>
</dbReference>
<keyword evidence="7 9" id="KW-1133">Transmembrane helix</keyword>
<dbReference type="KEGG" id="cle:Clole_2972"/>
<dbReference type="InterPro" id="IPR000515">
    <property type="entry name" value="MetI-like"/>
</dbReference>
<feature type="transmembrane region" description="Helical" evidence="9">
    <location>
        <begin position="77"/>
        <end position="102"/>
    </location>
</feature>
<dbReference type="eggNOG" id="COG3833">
    <property type="taxonomic scope" value="Bacteria"/>
</dbReference>
<dbReference type="AlphaFoldDB" id="F2JML8"/>
<organism evidence="11 12">
    <name type="scientific">Cellulosilyticum lentocellum (strain ATCC 49066 / DSM 5427 / NCIMB 11756 / RHM5)</name>
    <name type="common">Clostridium lentocellum</name>
    <dbReference type="NCBI Taxonomy" id="642492"/>
    <lineage>
        <taxon>Bacteria</taxon>
        <taxon>Bacillati</taxon>
        <taxon>Bacillota</taxon>
        <taxon>Clostridia</taxon>
        <taxon>Lachnospirales</taxon>
        <taxon>Cellulosilyticaceae</taxon>
        <taxon>Cellulosilyticum</taxon>
    </lineage>
</organism>
<evidence type="ECO:0000256" key="8">
    <source>
        <dbReference type="ARBA" id="ARBA00023136"/>
    </source>
</evidence>
<dbReference type="SUPFAM" id="SSF161098">
    <property type="entry name" value="MetI-like"/>
    <property type="match status" value="1"/>
</dbReference>
<evidence type="ECO:0000256" key="9">
    <source>
        <dbReference type="RuleBase" id="RU363032"/>
    </source>
</evidence>
<gene>
    <name evidence="11" type="ordered locus">Clole_2972</name>
</gene>
<dbReference type="HOGENOM" id="CLU_016047_1_2_9"/>
<evidence type="ECO:0000259" key="10">
    <source>
        <dbReference type="PROSITE" id="PS50928"/>
    </source>
</evidence>
<name>F2JML8_CELLD</name>
<keyword evidence="12" id="KW-1185">Reference proteome</keyword>
<dbReference type="GO" id="GO:0015423">
    <property type="term" value="F:ABC-type maltose transporter activity"/>
    <property type="evidence" value="ECO:0007669"/>
    <property type="project" value="TreeGrafter"/>
</dbReference>
<evidence type="ECO:0000256" key="5">
    <source>
        <dbReference type="ARBA" id="ARBA00022597"/>
    </source>
</evidence>
<evidence type="ECO:0000256" key="6">
    <source>
        <dbReference type="ARBA" id="ARBA00022692"/>
    </source>
</evidence>
<feature type="transmembrane region" description="Helical" evidence="9">
    <location>
        <begin position="20"/>
        <end position="39"/>
    </location>
</feature>
<keyword evidence="8 9" id="KW-0472">Membrane</keyword>
<reference evidence="11 12" key="1">
    <citation type="journal article" date="2011" name="J. Bacteriol.">
        <title>Complete genome sequence of the cellulose-degrading bacterium Cellulosilyticum lentocellum.</title>
        <authorList>
            <consortium name="US DOE Joint Genome Institute"/>
            <person name="Miller D.A."/>
            <person name="Suen G."/>
            <person name="Bruce D."/>
            <person name="Copeland A."/>
            <person name="Cheng J.F."/>
            <person name="Detter C."/>
            <person name="Goodwin L.A."/>
            <person name="Han C.S."/>
            <person name="Hauser L.J."/>
            <person name="Land M.L."/>
            <person name="Lapidus A."/>
            <person name="Lucas S."/>
            <person name="Meincke L."/>
            <person name="Pitluck S."/>
            <person name="Tapia R."/>
            <person name="Teshima H."/>
            <person name="Woyke T."/>
            <person name="Fox B.G."/>
            <person name="Angert E.R."/>
            <person name="Currie C.R."/>
        </authorList>
    </citation>
    <scope>NUCLEOTIDE SEQUENCE [LARGE SCALE GENOMIC DNA]</scope>
    <source>
        <strain evidence="12">ATCC 49066 / DSM 5427 / NCIMB 11756 / RHM5</strain>
    </source>
</reference>
<evidence type="ECO:0000313" key="11">
    <source>
        <dbReference type="EMBL" id="ADZ84669.1"/>
    </source>
</evidence>
<evidence type="ECO:0000256" key="4">
    <source>
        <dbReference type="ARBA" id="ARBA00022475"/>
    </source>
</evidence>
<dbReference type="Pfam" id="PF00528">
    <property type="entry name" value="BPD_transp_1"/>
    <property type="match status" value="1"/>
</dbReference>
<proteinExistence type="inferred from homology"/>
<dbReference type="CDD" id="cd06261">
    <property type="entry name" value="TM_PBP2"/>
    <property type="match status" value="1"/>
</dbReference>
<dbReference type="PROSITE" id="PS50928">
    <property type="entry name" value="ABC_TM1"/>
    <property type="match status" value="1"/>
</dbReference>
<dbReference type="InterPro" id="IPR050901">
    <property type="entry name" value="BP-dep_ABC_trans_perm"/>
</dbReference>
<keyword evidence="6 9" id="KW-0812">Transmembrane</keyword>
<evidence type="ECO:0000313" key="12">
    <source>
        <dbReference type="Proteomes" id="UP000008467"/>
    </source>
</evidence>
<dbReference type="EMBL" id="CP002582">
    <property type="protein sequence ID" value="ADZ84669.1"/>
    <property type="molecule type" value="Genomic_DNA"/>
</dbReference>
<comment type="subcellular location">
    <subcellularLocation>
        <location evidence="1 9">Cell membrane</location>
        <topology evidence="1 9">Multi-pass membrane protein</topology>
    </subcellularLocation>
</comment>
<evidence type="ECO:0000256" key="1">
    <source>
        <dbReference type="ARBA" id="ARBA00004651"/>
    </source>
</evidence>
<comment type="similarity">
    <text evidence="2">Belongs to the binding-protein-dependent transport system permease family. MalFG subfamily.</text>
</comment>
<accession>F2JML8</accession>
<dbReference type="RefSeq" id="WP_013657949.1">
    <property type="nucleotide sequence ID" value="NC_015275.1"/>
</dbReference>
<keyword evidence="5" id="KW-0762">Sugar transport</keyword>
<sequence>MSKNKMGMQAKNKISNTAVYAILTILSIIWIIPIVWIILTSFREERGAFVNYIIPRGFTINNYINLFTNTTFPFGKWFMNTFIVAVISCILSTFINVSTAYVMSRLRFKLRKAYMNFALIIGMFPGFMSMIAVYYILKAINLTQSLTALVLVYSAGAGITFYIAKGFFDTISREVDEAAMLDGATKAQVFTKIVIPLSKPILVSTALQAFITPWMDFIFAKFIMGDNYEKYTVAIGLFTMVSKKDNMDPYFTMFAAGCVCIAIPIVLLFTYLQKYYVSGITGGAVKG</sequence>
<feature type="transmembrane region" description="Helical" evidence="9">
    <location>
        <begin position="250"/>
        <end position="272"/>
    </location>
</feature>
<dbReference type="Gene3D" id="1.10.3720.10">
    <property type="entry name" value="MetI-like"/>
    <property type="match status" value="1"/>
</dbReference>
<keyword evidence="4" id="KW-1003">Cell membrane</keyword>
<evidence type="ECO:0000256" key="3">
    <source>
        <dbReference type="ARBA" id="ARBA00022448"/>
    </source>
</evidence>
<dbReference type="PANTHER" id="PTHR32243">
    <property type="entry name" value="MALTOSE TRANSPORT SYSTEM PERMEASE-RELATED"/>
    <property type="match status" value="1"/>
</dbReference>
<dbReference type="STRING" id="642492.Clole_2972"/>
<feature type="domain" description="ABC transmembrane type-1" evidence="10">
    <location>
        <begin position="78"/>
        <end position="271"/>
    </location>
</feature>
<protein>
    <submittedName>
        <fullName evidence="11">ABC-type transporter, integral membrane subunit</fullName>
    </submittedName>
</protein>
<feature type="transmembrane region" description="Helical" evidence="9">
    <location>
        <begin position="143"/>
        <end position="164"/>
    </location>
</feature>
<dbReference type="InterPro" id="IPR035906">
    <property type="entry name" value="MetI-like_sf"/>
</dbReference>
<keyword evidence="3 9" id="KW-0813">Transport</keyword>
<feature type="transmembrane region" description="Helical" evidence="9">
    <location>
        <begin position="114"/>
        <end position="137"/>
    </location>
</feature>
<evidence type="ECO:0000256" key="2">
    <source>
        <dbReference type="ARBA" id="ARBA00009047"/>
    </source>
</evidence>
<dbReference type="GO" id="GO:0005886">
    <property type="term" value="C:plasma membrane"/>
    <property type="evidence" value="ECO:0007669"/>
    <property type="project" value="UniProtKB-SubCell"/>
</dbReference>